<feature type="signal peptide" evidence="2">
    <location>
        <begin position="1"/>
        <end position="21"/>
    </location>
</feature>
<dbReference type="Pfam" id="PF16932">
    <property type="entry name" value="T4SS_TraI"/>
    <property type="match status" value="1"/>
</dbReference>
<dbReference type="AlphaFoldDB" id="A0A9D2KLX0"/>
<comment type="caution">
    <text evidence="3">The sequence shown here is derived from an EMBL/GenBank/DDBJ whole genome shotgun (WGS) entry which is preliminary data.</text>
</comment>
<gene>
    <name evidence="3" type="ORF">H9962_01855</name>
</gene>
<feature type="chain" id="PRO_5038778547" evidence="2">
    <location>
        <begin position="22"/>
        <end position="348"/>
    </location>
</feature>
<evidence type="ECO:0000313" key="4">
    <source>
        <dbReference type="Proteomes" id="UP000824225"/>
    </source>
</evidence>
<reference evidence="3" key="2">
    <citation type="submission" date="2021-04" db="EMBL/GenBank/DDBJ databases">
        <authorList>
            <person name="Gilroy R."/>
        </authorList>
    </citation>
    <scope>NUCLEOTIDE SEQUENCE</scope>
    <source>
        <strain evidence="3">CHK186-16707</strain>
    </source>
</reference>
<dbReference type="Proteomes" id="UP000824225">
    <property type="component" value="Unassembled WGS sequence"/>
</dbReference>
<evidence type="ECO:0000256" key="2">
    <source>
        <dbReference type="SAM" id="SignalP"/>
    </source>
</evidence>
<feature type="region of interest" description="Disordered" evidence="1">
    <location>
        <begin position="45"/>
        <end position="69"/>
    </location>
</feature>
<protein>
    <submittedName>
        <fullName evidence="3">Type IV secretory system conjugative DNA transfer family protein</fullName>
    </submittedName>
</protein>
<sequence>MTMCARLIPALRLRLFGPRKAASLLLAFIAAVSLTGCAGMRPQNAPTTPVPVPPGTVNAPKTADKTNDDQAFTPYDASYAEDGNGQYLAVHVPADPASRPRKGDPEELAELLEMKGGREKEHTAVKLMRPRAIKEAARLVTFQTAITWRYRQLAARTEEFSTIMDAAFNFTPLVLTQGEALIMPPLLARAGASMRIEEPGTATAAKATYEMLEPAQYIAVVPHWRTFLMMDDFPEPEKPNPAVLPQSSEERAIWRRAVREAWTQGLKEADQLYADNVARMVRSYRGAMLYHLLTAQHLLSRISTASSDLGMHTTDNGNKLNIGQRVYRITAPSSFTVAPSPSVKKGRK</sequence>
<organism evidence="3 4">
    <name type="scientific">Candidatus Mailhella merdigallinarum</name>
    <dbReference type="NCBI Taxonomy" id="2838658"/>
    <lineage>
        <taxon>Bacteria</taxon>
        <taxon>Pseudomonadati</taxon>
        <taxon>Thermodesulfobacteriota</taxon>
        <taxon>Desulfovibrionia</taxon>
        <taxon>Desulfovibrionales</taxon>
        <taxon>Desulfovibrionaceae</taxon>
        <taxon>Mailhella</taxon>
    </lineage>
</organism>
<dbReference type="EMBL" id="DXAN01000003">
    <property type="protein sequence ID" value="HJA07923.1"/>
    <property type="molecule type" value="Genomic_DNA"/>
</dbReference>
<dbReference type="InterPro" id="IPR031618">
    <property type="entry name" value="T4SS_TraI"/>
</dbReference>
<name>A0A9D2KLX0_9BACT</name>
<accession>A0A9D2KLX0</accession>
<evidence type="ECO:0000256" key="1">
    <source>
        <dbReference type="SAM" id="MobiDB-lite"/>
    </source>
</evidence>
<reference evidence="3" key="1">
    <citation type="journal article" date="2021" name="PeerJ">
        <title>Extensive microbial diversity within the chicken gut microbiome revealed by metagenomics and culture.</title>
        <authorList>
            <person name="Gilroy R."/>
            <person name="Ravi A."/>
            <person name="Getino M."/>
            <person name="Pursley I."/>
            <person name="Horton D.L."/>
            <person name="Alikhan N.F."/>
            <person name="Baker D."/>
            <person name="Gharbi K."/>
            <person name="Hall N."/>
            <person name="Watson M."/>
            <person name="Adriaenssens E.M."/>
            <person name="Foster-Nyarko E."/>
            <person name="Jarju S."/>
            <person name="Secka A."/>
            <person name="Antonio M."/>
            <person name="Oren A."/>
            <person name="Chaudhuri R.R."/>
            <person name="La Ragione R."/>
            <person name="Hildebrand F."/>
            <person name="Pallen M.J."/>
        </authorList>
    </citation>
    <scope>NUCLEOTIDE SEQUENCE</scope>
    <source>
        <strain evidence="3">CHK186-16707</strain>
    </source>
</reference>
<evidence type="ECO:0000313" key="3">
    <source>
        <dbReference type="EMBL" id="HJA07923.1"/>
    </source>
</evidence>
<keyword evidence="2" id="KW-0732">Signal</keyword>
<proteinExistence type="predicted"/>